<gene>
    <name evidence="2" type="ORF">RV15_GL000559</name>
</gene>
<name>A0AA91GA81_9ENTE</name>
<evidence type="ECO:0000259" key="1">
    <source>
        <dbReference type="Pfam" id="PF05738"/>
    </source>
</evidence>
<dbReference type="AlphaFoldDB" id="A0AA91GA81"/>
<reference evidence="2 3" key="1">
    <citation type="submission" date="2014-12" db="EMBL/GenBank/DDBJ databases">
        <title>Draft genome sequences of 29 type strains of Enterococci.</title>
        <authorList>
            <person name="Zhong Z."/>
            <person name="Sun Z."/>
            <person name="Liu W."/>
            <person name="Zhang W."/>
            <person name="Zhang H."/>
        </authorList>
    </citation>
    <scope>NUCLEOTIDE SEQUENCE [LARGE SCALE GENOMIC DNA]</scope>
    <source>
        <strain evidence="2 3">DSM 22801</strain>
    </source>
</reference>
<dbReference type="Pfam" id="PF05738">
    <property type="entry name" value="Cna_B"/>
    <property type="match status" value="1"/>
</dbReference>
<sequence>MNLLADGRQVDLKEAMEIDGWNYEFKYLPKFKDEPSIVYTITENAV</sequence>
<dbReference type="EMBL" id="JXLC01000012">
    <property type="protein sequence ID" value="OJG91675.1"/>
    <property type="molecule type" value="Genomic_DNA"/>
</dbReference>
<dbReference type="InterPro" id="IPR008454">
    <property type="entry name" value="Collagen-bd_Cna-like_B-typ_dom"/>
</dbReference>
<feature type="domain" description="CNA-B" evidence="1">
    <location>
        <begin position="2"/>
        <end position="46"/>
    </location>
</feature>
<proteinExistence type="predicted"/>
<comment type="caution">
    <text evidence="2">The sequence shown here is derived from an EMBL/GenBank/DDBJ whole genome shotgun (WGS) entry which is preliminary data.</text>
</comment>
<evidence type="ECO:0000313" key="2">
    <source>
        <dbReference type="EMBL" id="OJG91675.1"/>
    </source>
</evidence>
<dbReference type="SUPFAM" id="SSF49478">
    <property type="entry name" value="Cna protein B-type domain"/>
    <property type="match status" value="1"/>
</dbReference>
<organism evidence="2 3">
    <name type="scientific">Enterococcus silesiacus</name>
    <dbReference type="NCBI Taxonomy" id="332949"/>
    <lineage>
        <taxon>Bacteria</taxon>
        <taxon>Bacillati</taxon>
        <taxon>Bacillota</taxon>
        <taxon>Bacilli</taxon>
        <taxon>Lactobacillales</taxon>
        <taxon>Enterococcaceae</taxon>
        <taxon>Enterococcus</taxon>
    </lineage>
</organism>
<accession>A0AA91GA81</accession>
<dbReference type="Gene3D" id="2.60.40.1140">
    <property type="entry name" value="Collagen-binding surface protein Cna, B-type domain"/>
    <property type="match status" value="1"/>
</dbReference>
<evidence type="ECO:0000313" key="3">
    <source>
        <dbReference type="Proteomes" id="UP000183039"/>
    </source>
</evidence>
<protein>
    <recommendedName>
        <fullName evidence="1">CNA-B domain-containing protein</fullName>
    </recommendedName>
</protein>
<dbReference type="Proteomes" id="UP000183039">
    <property type="component" value="Unassembled WGS sequence"/>
</dbReference>